<dbReference type="AlphaFoldDB" id="A0A0N8GNK3"/>
<organism evidence="3 4">
    <name type="scientific">Ornatilinea apprima</name>
    <dbReference type="NCBI Taxonomy" id="1134406"/>
    <lineage>
        <taxon>Bacteria</taxon>
        <taxon>Bacillati</taxon>
        <taxon>Chloroflexota</taxon>
        <taxon>Anaerolineae</taxon>
        <taxon>Anaerolineales</taxon>
        <taxon>Anaerolineaceae</taxon>
        <taxon>Ornatilinea</taxon>
    </lineage>
</organism>
<evidence type="ECO:0000256" key="1">
    <source>
        <dbReference type="ARBA" id="ARBA00022801"/>
    </source>
</evidence>
<dbReference type="STRING" id="1134406.ADN00_07765"/>
<evidence type="ECO:0000259" key="2">
    <source>
        <dbReference type="Pfam" id="PF12706"/>
    </source>
</evidence>
<dbReference type="SUPFAM" id="SSF56281">
    <property type="entry name" value="Metallo-hydrolase/oxidoreductase"/>
    <property type="match status" value="1"/>
</dbReference>
<feature type="domain" description="Metallo-beta-lactamase" evidence="2">
    <location>
        <begin position="43"/>
        <end position="244"/>
    </location>
</feature>
<dbReference type="Proteomes" id="UP000050417">
    <property type="component" value="Unassembled WGS sequence"/>
</dbReference>
<dbReference type="PANTHER" id="PTHR43546">
    <property type="entry name" value="UPF0173 METAL-DEPENDENT HYDROLASE MJ1163-RELATED"/>
    <property type="match status" value="1"/>
</dbReference>
<dbReference type="InterPro" id="IPR050114">
    <property type="entry name" value="UPF0173_UPF0282_UlaG_hydrolase"/>
</dbReference>
<keyword evidence="1" id="KW-0378">Hydrolase</keyword>
<dbReference type="Pfam" id="PF12706">
    <property type="entry name" value="Lactamase_B_2"/>
    <property type="match status" value="1"/>
</dbReference>
<dbReference type="InterPro" id="IPR001279">
    <property type="entry name" value="Metallo-B-lactamas"/>
</dbReference>
<sequence>MSKHFDLDLIRQMNSLKVGAGSLAVWGLGQMGVAVKTAGQKMVYIDPVLSNVVAETFPESAETFRRAFAAPVAAALVSNADVVMCTHDHLDHADPQTLREIAQASPRAVFIAPLWAASQLDEAGIPIERRIAPRVDQPLDVNGLRVWAVPAGHYDVEYDEKRGYRFLSYVLEADGVVFFHSGDTIIYPGYLERLKQLPKADIGLVAANGRDAFREAVGIVGNLLPEEAVQMARTLGWDVLLSGHNDLFEANTLPAGQMADALHRLNPRQKYHALQPGELYIYVR</sequence>
<evidence type="ECO:0000313" key="3">
    <source>
        <dbReference type="EMBL" id="KPL78338.1"/>
    </source>
</evidence>
<dbReference type="RefSeq" id="WP_075062410.1">
    <property type="nucleotide sequence ID" value="NZ_LGCL01000019.1"/>
</dbReference>
<accession>A0A0N8GNK3</accession>
<name>A0A0N8GNK3_9CHLR</name>
<dbReference type="OrthoDB" id="9800061at2"/>
<dbReference type="GO" id="GO:0016787">
    <property type="term" value="F:hydrolase activity"/>
    <property type="evidence" value="ECO:0007669"/>
    <property type="project" value="UniProtKB-KW"/>
</dbReference>
<proteinExistence type="predicted"/>
<dbReference type="EMBL" id="LGCL01000019">
    <property type="protein sequence ID" value="KPL78338.1"/>
    <property type="molecule type" value="Genomic_DNA"/>
</dbReference>
<dbReference type="PANTHER" id="PTHR43546:SF9">
    <property type="entry name" value="L-ASCORBATE-6-PHOSPHATE LACTONASE ULAG-RELATED"/>
    <property type="match status" value="1"/>
</dbReference>
<evidence type="ECO:0000313" key="4">
    <source>
        <dbReference type="Proteomes" id="UP000050417"/>
    </source>
</evidence>
<gene>
    <name evidence="3" type="ORF">ADN00_07765</name>
</gene>
<keyword evidence="4" id="KW-1185">Reference proteome</keyword>
<dbReference type="Gene3D" id="3.60.15.10">
    <property type="entry name" value="Ribonuclease Z/Hydroxyacylglutathione hydrolase-like"/>
    <property type="match status" value="1"/>
</dbReference>
<dbReference type="InterPro" id="IPR036866">
    <property type="entry name" value="RibonucZ/Hydroxyglut_hydro"/>
</dbReference>
<comment type="caution">
    <text evidence="3">The sequence shown here is derived from an EMBL/GenBank/DDBJ whole genome shotgun (WGS) entry which is preliminary data.</text>
</comment>
<protein>
    <recommendedName>
        <fullName evidence="2">Metallo-beta-lactamase domain-containing protein</fullName>
    </recommendedName>
</protein>
<reference evidence="3 4" key="1">
    <citation type="submission" date="2015-07" db="EMBL/GenBank/DDBJ databases">
        <title>Genome sequence of Ornatilinea apprima DSM 23815.</title>
        <authorList>
            <person name="Hemp J."/>
            <person name="Ward L.M."/>
            <person name="Pace L.A."/>
            <person name="Fischer W.W."/>
        </authorList>
    </citation>
    <scope>NUCLEOTIDE SEQUENCE [LARGE SCALE GENOMIC DNA]</scope>
    <source>
        <strain evidence="3 4">P3M-1</strain>
    </source>
</reference>